<dbReference type="GO" id="GO:0005525">
    <property type="term" value="F:GTP binding"/>
    <property type="evidence" value="ECO:0007669"/>
    <property type="project" value="UniProtKB-KW"/>
</dbReference>
<evidence type="ECO:0000256" key="1">
    <source>
        <dbReference type="ARBA" id="ARBA00004496"/>
    </source>
</evidence>
<dbReference type="CDD" id="cd16267">
    <property type="entry name" value="HBS1-like_II"/>
    <property type="match status" value="1"/>
</dbReference>
<sequence>MLLRRVDINGQPAKIIAVDSGVTTAASGITTAKAEPVKIVPASKSTVTVGFDLPHKERGKDPVTAQIQAPIDARSNMKSPSPVLPANEETNKPSKSKEFKAEAALKEYEKARGGGKDLLNLLVIGHVDAGKSTLMGHLLYKLGQVPQRSMHKFEQESKKLGKQSFAYAWVLDETGEERSRGITMDVGQSRFETKTKSIVLLDAPGHKDFIPNMITGASQADVSVLVVDSTTGEFETGFESGGQTREHALLVRSLGVNQLVVAVNKLDTASWSQERFEDIRSKLQTFLVKQAGFRPDDINFVPCSGLVGENLTQKSEEIKLSKWYTGSTLLEAIDSFRPPERPVGKPLRLTVNDVFRGPGGLCVGGRLETGMVQCGDKVLIQPIGEIATVKSITLDDMTGNIAFAGDPVLITLLGVADASVISIGFVLSDPNYPIKVSSRIQARIVTFDALSVPITKGFTGVLHVGSMSEQVVIKKLISQLHRGTGEVVKSRPRCLTKNVNAMLELEPSKPICVEEFKDVKELGRFTLRSAGVTIAAGVITKVY</sequence>
<evidence type="ECO:0000313" key="12">
    <source>
        <dbReference type="Proteomes" id="UP000708208"/>
    </source>
</evidence>
<dbReference type="InterPro" id="IPR050100">
    <property type="entry name" value="TRAFAC_GTPase_members"/>
</dbReference>
<reference evidence="11" key="1">
    <citation type="submission" date="2021-06" db="EMBL/GenBank/DDBJ databases">
        <authorList>
            <person name="Hodson N. C."/>
            <person name="Mongue J. A."/>
            <person name="Jaron S. K."/>
        </authorList>
    </citation>
    <scope>NUCLEOTIDE SEQUENCE</scope>
</reference>
<accession>A0A8J2KXT0</accession>
<keyword evidence="4" id="KW-0547">Nucleotide-binding</keyword>
<evidence type="ECO:0000313" key="11">
    <source>
        <dbReference type="EMBL" id="CAG7821932.1"/>
    </source>
</evidence>
<evidence type="ECO:0000256" key="6">
    <source>
        <dbReference type="ARBA" id="ARBA00022917"/>
    </source>
</evidence>
<proteinExistence type="predicted"/>
<comment type="caution">
    <text evidence="11">The sequence shown here is derived from an EMBL/GenBank/DDBJ whole genome shotgun (WGS) entry which is preliminary data.</text>
</comment>
<feature type="region of interest" description="Disordered" evidence="9">
    <location>
        <begin position="72"/>
        <end position="97"/>
    </location>
</feature>
<dbReference type="AlphaFoldDB" id="A0A8J2KXT0"/>
<evidence type="ECO:0000256" key="4">
    <source>
        <dbReference type="ARBA" id="ARBA00022741"/>
    </source>
</evidence>
<gene>
    <name evidence="11" type="ORF">AFUS01_LOCUS32235</name>
</gene>
<dbReference type="InterPro" id="IPR000795">
    <property type="entry name" value="T_Tr_GTP-bd_dom"/>
</dbReference>
<comment type="subcellular location">
    <subcellularLocation>
        <location evidence="1">Cytoplasm</location>
    </subcellularLocation>
</comment>
<dbReference type="OrthoDB" id="342024at2759"/>
<dbReference type="GO" id="GO:0003924">
    <property type="term" value="F:GTPase activity"/>
    <property type="evidence" value="ECO:0007669"/>
    <property type="project" value="InterPro"/>
</dbReference>
<dbReference type="FunFam" id="3.40.50.300:FF:000204">
    <property type="entry name" value="Translation elongation factor Tu"/>
    <property type="match status" value="1"/>
</dbReference>
<dbReference type="EMBL" id="CAJVCH010524890">
    <property type="protein sequence ID" value="CAG7821932.1"/>
    <property type="molecule type" value="Genomic_DNA"/>
</dbReference>
<dbReference type="CDD" id="cd01883">
    <property type="entry name" value="EF1_alpha"/>
    <property type="match status" value="1"/>
</dbReference>
<keyword evidence="6" id="KW-0648">Protein biosynthesis</keyword>
<protein>
    <recommendedName>
        <fullName evidence="10">Tr-type G domain-containing protein</fullName>
    </recommendedName>
</protein>
<dbReference type="CDD" id="cd04093">
    <property type="entry name" value="HBS1_C_III"/>
    <property type="match status" value="1"/>
</dbReference>
<keyword evidence="5" id="KW-0378">Hydrolase</keyword>
<dbReference type="GO" id="GO:0005737">
    <property type="term" value="C:cytoplasm"/>
    <property type="evidence" value="ECO:0007669"/>
    <property type="project" value="UniProtKB-SubCell"/>
</dbReference>
<evidence type="ECO:0000256" key="8">
    <source>
        <dbReference type="ARBA" id="ARBA00049117"/>
    </source>
</evidence>
<dbReference type="InterPro" id="IPR054696">
    <property type="entry name" value="GTP-eEF1A_C"/>
</dbReference>
<evidence type="ECO:0000259" key="10">
    <source>
        <dbReference type="PROSITE" id="PS51722"/>
    </source>
</evidence>
<evidence type="ECO:0000256" key="5">
    <source>
        <dbReference type="ARBA" id="ARBA00022801"/>
    </source>
</evidence>
<dbReference type="Pfam" id="PF00009">
    <property type="entry name" value="GTP_EFTU"/>
    <property type="match status" value="1"/>
</dbReference>
<dbReference type="PROSITE" id="PS51722">
    <property type="entry name" value="G_TR_2"/>
    <property type="match status" value="1"/>
</dbReference>
<keyword evidence="3" id="KW-0597">Phosphoprotein</keyword>
<dbReference type="Proteomes" id="UP000708208">
    <property type="component" value="Unassembled WGS sequence"/>
</dbReference>
<keyword evidence="7" id="KW-0342">GTP-binding</keyword>
<feature type="domain" description="Tr-type G" evidence="10">
    <location>
        <begin position="116"/>
        <end position="343"/>
    </location>
</feature>
<evidence type="ECO:0000256" key="3">
    <source>
        <dbReference type="ARBA" id="ARBA00022553"/>
    </source>
</evidence>
<dbReference type="PANTHER" id="PTHR23115">
    <property type="entry name" value="TRANSLATION FACTOR"/>
    <property type="match status" value="1"/>
</dbReference>
<evidence type="ECO:0000256" key="9">
    <source>
        <dbReference type="SAM" id="MobiDB-lite"/>
    </source>
</evidence>
<name>A0A8J2KXT0_9HEXA</name>
<keyword evidence="2" id="KW-0963">Cytoplasm</keyword>
<comment type="catalytic activity">
    <reaction evidence="8">
        <text>GTP + H2O = GDP + phosphate + H(+)</text>
        <dbReference type="Rhea" id="RHEA:19669"/>
        <dbReference type="ChEBI" id="CHEBI:15377"/>
        <dbReference type="ChEBI" id="CHEBI:15378"/>
        <dbReference type="ChEBI" id="CHEBI:37565"/>
        <dbReference type="ChEBI" id="CHEBI:43474"/>
        <dbReference type="ChEBI" id="CHEBI:58189"/>
    </reaction>
    <physiologicalReaction direction="left-to-right" evidence="8">
        <dbReference type="Rhea" id="RHEA:19670"/>
    </physiologicalReaction>
</comment>
<dbReference type="FunFam" id="2.40.30.10:FF:000020">
    <property type="entry name" value="Translation elongation factor EF-1"/>
    <property type="match status" value="1"/>
</dbReference>
<organism evidence="11 12">
    <name type="scientific">Allacma fusca</name>
    <dbReference type="NCBI Taxonomy" id="39272"/>
    <lineage>
        <taxon>Eukaryota</taxon>
        <taxon>Metazoa</taxon>
        <taxon>Ecdysozoa</taxon>
        <taxon>Arthropoda</taxon>
        <taxon>Hexapoda</taxon>
        <taxon>Collembola</taxon>
        <taxon>Symphypleona</taxon>
        <taxon>Sminthuridae</taxon>
        <taxon>Allacma</taxon>
    </lineage>
</organism>
<keyword evidence="12" id="KW-1185">Reference proteome</keyword>
<evidence type="ECO:0000256" key="7">
    <source>
        <dbReference type="ARBA" id="ARBA00023134"/>
    </source>
</evidence>
<dbReference type="GO" id="GO:0006412">
    <property type="term" value="P:translation"/>
    <property type="evidence" value="ECO:0007669"/>
    <property type="project" value="UniProtKB-KW"/>
</dbReference>
<evidence type="ECO:0000256" key="2">
    <source>
        <dbReference type="ARBA" id="ARBA00022490"/>
    </source>
</evidence>
<dbReference type="Pfam" id="PF22594">
    <property type="entry name" value="GTP-eEF1A_C"/>
    <property type="match status" value="1"/>
</dbReference>